<evidence type="ECO:0000313" key="2">
    <source>
        <dbReference type="Proteomes" id="UP000569092"/>
    </source>
</evidence>
<reference evidence="1 2" key="1">
    <citation type="submission" date="2020-08" db="EMBL/GenBank/DDBJ databases">
        <title>Genomic Encyclopedia of Type Strains, Phase IV (KMG-V): Genome sequencing to study the core and pangenomes of soil and plant-associated prokaryotes.</title>
        <authorList>
            <person name="Whitman W."/>
        </authorList>
    </citation>
    <scope>NUCLEOTIDE SEQUENCE [LARGE SCALE GENOMIC DNA]</scope>
    <source>
        <strain evidence="1 2">M8US30</strain>
    </source>
</reference>
<evidence type="ECO:0000313" key="1">
    <source>
        <dbReference type="EMBL" id="MBB5343155.1"/>
    </source>
</evidence>
<dbReference type="Gene3D" id="3.30.1330.40">
    <property type="entry name" value="RutC-like"/>
    <property type="match status" value="1"/>
</dbReference>
<comment type="caution">
    <text evidence="1">The sequence shown here is derived from an EMBL/GenBank/DDBJ whole genome shotgun (WGS) entry which is preliminary data.</text>
</comment>
<name>A0A7W8J5S5_9BACT</name>
<dbReference type="AlphaFoldDB" id="A0A7W8J5S5"/>
<dbReference type="Proteomes" id="UP000569092">
    <property type="component" value="Unassembled WGS sequence"/>
</dbReference>
<dbReference type="EMBL" id="JACHDZ010000001">
    <property type="protein sequence ID" value="MBB5343155.1"/>
    <property type="molecule type" value="Genomic_DNA"/>
</dbReference>
<dbReference type="InterPro" id="IPR035959">
    <property type="entry name" value="RutC-like_sf"/>
</dbReference>
<proteinExistence type="predicted"/>
<organism evidence="1 2">
    <name type="scientific">Tunturiibacter lichenicola</name>
    <dbReference type="NCBI Taxonomy" id="2051959"/>
    <lineage>
        <taxon>Bacteria</taxon>
        <taxon>Pseudomonadati</taxon>
        <taxon>Acidobacteriota</taxon>
        <taxon>Terriglobia</taxon>
        <taxon>Terriglobales</taxon>
        <taxon>Acidobacteriaceae</taxon>
        <taxon>Tunturiibacter</taxon>
    </lineage>
</organism>
<dbReference type="SUPFAM" id="SSF55298">
    <property type="entry name" value="YjgF-like"/>
    <property type="match status" value="1"/>
</dbReference>
<protein>
    <submittedName>
        <fullName evidence="1">Enamine deaminase RidA (YjgF/YER057c/UK114 family)</fullName>
    </submittedName>
</protein>
<accession>A0A7W8J5S5</accession>
<gene>
    <name evidence="1" type="ORF">HDF10_001105</name>
</gene>
<sequence>MEKIASATVILADEDDFAGMNEEWMRWFPSNPPARQGAKLPARIPGLKVSIAVIAEA</sequence>